<dbReference type="GO" id="GO:0008233">
    <property type="term" value="F:peptidase activity"/>
    <property type="evidence" value="ECO:0007669"/>
    <property type="project" value="UniProtKB-KW"/>
</dbReference>
<dbReference type="Proteomes" id="UP000305233">
    <property type="component" value="Unassembled WGS sequence"/>
</dbReference>
<evidence type="ECO:0000313" key="10">
    <source>
        <dbReference type="EMBL" id="THJ67947.1"/>
    </source>
</evidence>
<dbReference type="GO" id="GO:0106300">
    <property type="term" value="P:protein-DNA covalent cross-linking repair"/>
    <property type="evidence" value="ECO:0007669"/>
    <property type="project" value="InterPro"/>
</dbReference>
<dbReference type="GO" id="GO:0006508">
    <property type="term" value="P:proteolysis"/>
    <property type="evidence" value="ECO:0007669"/>
    <property type="project" value="UniProtKB-KW"/>
</dbReference>
<dbReference type="InterPro" id="IPR036590">
    <property type="entry name" value="SRAP-like"/>
</dbReference>
<evidence type="ECO:0000256" key="3">
    <source>
        <dbReference type="ARBA" id="ARBA00022763"/>
    </source>
</evidence>
<evidence type="ECO:0000256" key="6">
    <source>
        <dbReference type="ARBA" id="ARBA00023125"/>
    </source>
</evidence>
<evidence type="ECO:0000256" key="7">
    <source>
        <dbReference type="ARBA" id="ARBA00023239"/>
    </source>
</evidence>
<protein>
    <recommendedName>
        <fullName evidence="8">Abasic site processing protein</fullName>
        <ecNumber evidence="8">3.4.-.-</ecNumber>
    </recommendedName>
</protein>
<evidence type="ECO:0000256" key="1">
    <source>
        <dbReference type="ARBA" id="ARBA00008136"/>
    </source>
</evidence>
<reference evidence="10 11" key="1">
    <citation type="submission" date="2019-04" db="EMBL/GenBank/DDBJ databases">
        <authorList>
            <person name="Liu Q."/>
            <person name="Xin Y.-H."/>
        </authorList>
    </citation>
    <scope>NUCLEOTIDE SEQUENCE [LARGE SCALE GENOMIC DNA]</scope>
    <source>
        <strain evidence="10 11">AM23</strain>
    </source>
</reference>
<evidence type="ECO:0000313" key="11">
    <source>
        <dbReference type="Proteomes" id="UP000305233"/>
    </source>
</evidence>
<comment type="similarity">
    <text evidence="1 8">Belongs to the SOS response-associated peptidase family.</text>
</comment>
<feature type="region of interest" description="Disordered" evidence="9">
    <location>
        <begin position="225"/>
        <end position="252"/>
    </location>
</feature>
<accession>A0A4S5E8F5</accession>
<keyword evidence="6" id="KW-0238">DNA-binding</keyword>
<feature type="compositionally biased region" description="Basic and acidic residues" evidence="9">
    <location>
        <begin position="242"/>
        <end position="252"/>
    </location>
</feature>
<dbReference type="AlphaFoldDB" id="A0A4S5E8F5"/>
<keyword evidence="4 8" id="KW-0378">Hydrolase</keyword>
<dbReference type="EC" id="3.4.-.-" evidence="8"/>
<evidence type="ECO:0000256" key="9">
    <source>
        <dbReference type="SAM" id="MobiDB-lite"/>
    </source>
</evidence>
<keyword evidence="11" id="KW-1185">Reference proteome</keyword>
<dbReference type="Pfam" id="PF02586">
    <property type="entry name" value="SRAP"/>
    <property type="match status" value="1"/>
</dbReference>
<keyword evidence="3" id="KW-0227">DNA damage</keyword>
<proteinExistence type="inferred from homology"/>
<evidence type="ECO:0000256" key="4">
    <source>
        <dbReference type="ARBA" id="ARBA00022801"/>
    </source>
</evidence>
<dbReference type="PANTHER" id="PTHR13604:SF0">
    <property type="entry name" value="ABASIC SITE PROCESSING PROTEIN HMCES"/>
    <property type="match status" value="1"/>
</dbReference>
<dbReference type="SUPFAM" id="SSF143081">
    <property type="entry name" value="BB1717-like"/>
    <property type="match status" value="1"/>
</dbReference>
<gene>
    <name evidence="10" type="ORF">E8P82_03745</name>
</gene>
<evidence type="ECO:0000256" key="2">
    <source>
        <dbReference type="ARBA" id="ARBA00022670"/>
    </source>
</evidence>
<keyword evidence="2 8" id="KW-0645">Protease</keyword>
<dbReference type="RefSeq" id="WP_136453144.1">
    <property type="nucleotide sequence ID" value="NZ_SSWH01000002.1"/>
</dbReference>
<comment type="caution">
    <text evidence="10">The sequence shown here is derived from an EMBL/GenBank/DDBJ whole genome shotgun (WGS) entry which is preliminary data.</text>
</comment>
<dbReference type="GO" id="GO:0016829">
    <property type="term" value="F:lyase activity"/>
    <property type="evidence" value="ECO:0007669"/>
    <property type="project" value="UniProtKB-KW"/>
</dbReference>
<dbReference type="GO" id="GO:0003697">
    <property type="term" value="F:single-stranded DNA binding"/>
    <property type="evidence" value="ECO:0007669"/>
    <property type="project" value="InterPro"/>
</dbReference>
<evidence type="ECO:0000256" key="5">
    <source>
        <dbReference type="ARBA" id="ARBA00023124"/>
    </source>
</evidence>
<dbReference type="Gene3D" id="3.90.1680.10">
    <property type="entry name" value="SOS response associated peptidase-like"/>
    <property type="match status" value="1"/>
</dbReference>
<organism evidence="10 11">
    <name type="scientific">Arthrobacter echini</name>
    <dbReference type="NCBI Taxonomy" id="1529066"/>
    <lineage>
        <taxon>Bacteria</taxon>
        <taxon>Bacillati</taxon>
        <taxon>Actinomycetota</taxon>
        <taxon>Actinomycetes</taxon>
        <taxon>Micrococcales</taxon>
        <taxon>Micrococcaceae</taxon>
        <taxon>Arthrobacter</taxon>
    </lineage>
</organism>
<dbReference type="InterPro" id="IPR003738">
    <property type="entry name" value="SRAP"/>
</dbReference>
<evidence type="ECO:0000256" key="8">
    <source>
        <dbReference type="RuleBase" id="RU364100"/>
    </source>
</evidence>
<keyword evidence="7" id="KW-0456">Lyase</keyword>
<sequence>MCGRFVIAGSKADLVDAFEVEMSVQDEVEASWNVAPTDTVQLVLERLDAATGELTRWLEPARWGLIPSWSKTASIGARMINARSETVLEKPSFRSAALRRRAVIPADGYYEWRRNADGSKTPIYLHGTDAAPLAFAGLYEFWRDPATATQAAPDGSWLVSCTIITRAASDALGEIHDRTPVIVPPELRGDWLDPRRDSRHGVQELLDAIPDPRLVPRLVGNRVGSVRNNGPELIEPLPDEDHDPRTPEETAP</sequence>
<dbReference type="OrthoDB" id="9782620at2"/>
<name>A0A4S5E8F5_9MICC</name>
<dbReference type="EMBL" id="SSWH01000002">
    <property type="protein sequence ID" value="THJ67947.1"/>
    <property type="molecule type" value="Genomic_DNA"/>
</dbReference>
<dbReference type="PANTHER" id="PTHR13604">
    <property type="entry name" value="DC12-RELATED"/>
    <property type="match status" value="1"/>
</dbReference>
<keyword evidence="5" id="KW-0190">Covalent protein-DNA linkage</keyword>